<evidence type="ECO:0000259" key="2">
    <source>
        <dbReference type="Pfam" id="PF08743"/>
    </source>
</evidence>
<dbReference type="GeneID" id="5479107"/>
<gene>
    <name evidence="3" type="ORF">BBOV_IV009510</name>
</gene>
<dbReference type="InterPro" id="IPR014854">
    <property type="entry name" value="Nse4_C"/>
</dbReference>
<keyword evidence="4" id="KW-1185">Reference proteome</keyword>
<evidence type="ECO:0000256" key="1">
    <source>
        <dbReference type="SAM" id="MobiDB-lite"/>
    </source>
</evidence>
<dbReference type="EMBL" id="AAXT01000002">
    <property type="protein sequence ID" value="EDO07305.1"/>
    <property type="molecule type" value="Genomic_DNA"/>
</dbReference>
<reference evidence="3 4" key="1">
    <citation type="journal article" date="2007" name="PLoS Pathog.">
        <title>Genome sequence of Babesia bovis and comparative analysis of apicomplexan hemoprotozoa.</title>
        <authorList>
            <person name="Brayton K.A."/>
            <person name="Lau A.O.T."/>
            <person name="Herndon D.R."/>
            <person name="Hannick L."/>
            <person name="Kappmeyer L.S."/>
            <person name="Berens S.J."/>
            <person name="Bidwell S.L."/>
            <person name="Brown W.C."/>
            <person name="Crabtree J."/>
            <person name="Fadrosh D."/>
            <person name="Feldblum T."/>
            <person name="Forberger H.A."/>
            <person name="Haas B.J."/>
            <person name="Howell J.M."/>
            <person name="Khouri H."/>
            <person name="Koo H."/>
            <person name="Mann D.J."/>
            <person name="Norimine J."/>
            <person name="Paulsen I.T."/>
            <person name="Radune D."/>
            <person name="Ren Q."/>
            <person name="Smith R.K. Jr."/>
            <person name="Suarez C.E."/>
            <person name="White O."/>
            <person name="Wortman J.R."/>
            <person name="Knowles D.P. Jr."/>
            <person name="McElwain T.F."/>
            <person name="Nene V.M."/>
        </authorList>
    </citation>
    <scope>NUCLEOTIDE SEQUENCE [LARGE SCALE GENOMIC DNA]</scope>
    <source>
        <strain evidence="3">T2Bo</strain>
    </source>
</reference>
<evidence type="ECO:0000313" key="3">
    <source>
        <dbReference type="EMBL" id="EDO07305.1"/>
    </source>
</evidence>
<comment type="caution">
    <text evidence="3">The sequence shown here is derived from an EMBL/GenBank/DDBJ whole genome shotgun (WGS) entry which is preliminary data.</text>
</comment>
<organism evidence="3 4">
    <name type="scientific">Babesia bovis</name>
    <dbReference type="NCBI Taxonomy" id="5865"/>
    <lineage>
        <taxon>Eukaryota</taxon>
        <taxon>Sar</taxon>
        <taxon>Alveolata</taxon>
        <taxon>Apicomplexa</taxon>
        <taxon>Aconoidasida</taxon>
        <taxon>Piroplasmida</taxon>
        <taxon>Babesiidae</taxon>
        <taxon>Babesia</taxon>
    </lineage>
</organism>
<feature type="region of interest" description="Disordered" evidence="1">
    <location>
        <begin position="155"/>
        <end position="181"/>
    </location>
</feature>
<feature type="domain" description="Non-structural maintenance of chromosome element 4 C-terminal" evidence="2">
    <location>
        <begin position="215"/>
        <end position="293"/>
    </location>
</feature>
<dbReference type="eggNOG" id="ENOG502S8VK">
    <property type="taxonomic scope" value="Eukaryota"/>
</dbReference>
<dbReference type="AlphaFoldDB" id="A7ARY6"/>
<dbReference type="Proteomes" id="UP000002173">
    <property type="component" value="Unassembled WGS sequence"/>
</dbReference>
<protein>
    <recommendedName>
        <fullName evidence="2">Non-structural maintenance of chromosome element 4 C-terminal domain-containing protein</fullName>
    </recommendedName>
</protein>
<name>A7ARY6_BABBO</name>
<dbReference type="Pfam" id="PF08743">
    <property type="entry name" value="Nse4_C"/>
    <property type="match status" value="1"/>
</dbReference>
<reference evidence="4" key="3">
    <citation type="journal article" date="2021" name="Int. J. Parasitol.">
        <title>Comparative analysis of gene expression between Babesia bovis blood stages and kinetes allowed by improved genome annotation.</title>
        <authorList>
            <person name="Ueti M.W."/>
            <person name="Johnson W.C."/>
            <person name="Kappmeyer L.S."/>
            <person name="Herndon D.R."/>
            <person name="Mousel M.R."/>
            <person name="Reif K.E."/>
            <person name="Taus N.S."/>
            <person name="Ifeonu O.O."/>
            <person name="Silva J.C."/>
            <person name="Suarez C.E."/>
            <person name="Brayton K.A."/>
        </authorList>
    </citation>
    <scope>NUCLEOTIDE SEQUENCE [LARGE SCALE GENOMIC DNA]</scope>
</reference>
<dbReference type="OMA" id="WSYHKWE"/>
<dbReference type="VEuPathDB" id="PiroplasmaDB:BBOV_IV009510"/>
<evidence type="ECO:0000313" key="4">
    <source>
        <dbReference type="Proteomes" id="UP000002173"/>
    </source>
</evidence>
<accession>A7ARY6</accession>
<dbReference type="KEGG" id="bbo:BBOV_IV009510"/>
<sequence length="296" mass="33159">MVDASQDEGSLQEEVDGVAFQQIDESIDQLDFGGLTSFEANEDLQQAIEQDEFIINNVASRVGVSKALNHGVKLSSIIKAKASRLNEATAQELLGVVLDLYCTHFSTREGPVTSSYRSQGDEPLELDFVKLSKFFSSKVLAYSPLSWNTLPKPATAVTTESQPAKRNRTEESVAKPRESKRKELGTMVDYTDALNIQRHTEELKARLMSMSADDPISFWDFVLDPDPNNGYNQTCHNIYALTFLVVKGLVKFTQRERETLLKGIAEVTDNEENCQGIVSALSYDRWLQLVEERNHS</sequence>
<feature type="compositionally biased region" description="Basic and acidic residues" evidence="1">
    <location>
        <begin position="167"/>
        <end position="181"/>
    </location>
</feature>
<dbReference type="InParanoid" id="A7ARY6"/>
<dbReference type="RefSeq" id="XP_001610873.1">
    <property type="nucleotide sequence ID" value="XM_001610823.1"/>
</dbReference>
<proteinExistence type="predicted"/>
<reference evidence="4" key="2">
    <citation type="journal article" date="2020" name="Data Brief">
        <title>Transcriptome dataset of Babesia bovis life stages within vertebrate and invertebrate hosts.</title>
        <authorList>
            <person name="Ueti M.W."/>
            <person name="Johnson W.C."/>
            <person name="Kappmeyer L.S."/>
            <person name="Herndon D.R."/>
            <person name="Mousel M.R."/>
            <person name="Reif K.E."/>
            <person name="Taus N.S."/>
            <person name="Ifeonu O.O."/>
            <person name="Silva J.C."/>
            <person name="Suarez C.E."/>
            <person name="Brayton K.A."/>
        </authorList>
    </citation>
    <scope>NUCLEOTIDE SEQUENCE [LARGE SCALE GENOMIC DNA]</scope>
</reference>